<dbReference type="Gene3D" id="3.40.50.300">
    <property type="entry name" value="P-loop containing nucleotide triphosphate hydrolases"/>
    <property type="match status" value="1"/>
</dbReference>
<dbReference type="Proteomes" id="UP001331691">
    <property type="component" value="Unassembled WGS sequence"/>
</dbReference>
<comment type="caution">
    <text evidence="2">The sequence shown here is derived from an EMBL/GenBank/DDBJ whole genome shotgun (WGS) entry which is preliminary data.</text>
</comment>
<dbReference type="SUPFAM" id="SSF52540">
    <property type="entry name" value="P-loop containing nucleoside triphosphate hydrolases"/>
    <property type="match status" value="1"/>
</dbReference>
<proteinExistence type="predicted"/>
<dbReference type="InterPro" id="IPR027417">
    <property type="entry name" value="P-loop_NTPase"/>
</dbReference>
<dbReference type="Pfam" id="PF13521">
    <property type="entry name" value="AAA_28"/>
    <property type="match status" value="1"/>
</dbReference>
<evidence type="ECO:0000313" key="2">
    <source>
        <dbReference type="EMBL" id="MEE9657541.1"/>
    </source>
</evidence>
<dbReference type="EMBL" id="JAZKKV010000004">
    <property type="protein sequence ID" value="MEE9657541.1"/>
    <property type="molecule type" value="Genomic_DNA"/>
</dbReference>
<name>A0AB35XDL9_9ENTR</name>
<protein>
    <submittedName>
        <fullName evidence="2">AAA family ATPase</fullName>
    </submittedName>
</protein>
<dbReference type="RefSeq" id="WP_063160680.1">
    <property type="nucleotide sequence ID" value="NZ_JAZKKV010000004.1"/>
</dbReference>
<keyword evidence="3" id="KW-1185">Reference proteome</keyword>
<evidence type="ECO:0000313" key="3">
    <source>
        <dbReference type="Proteomes" id="UP001331691"/>
    </source>
</evidence>
<dbReference type="AlphaFoldDB" id="A0AB35XDL9"/>
<evidence type="ECO:0000259" key="1">
    <source>
        <dbReference type="Pfam" id="PF13521"/>
    </source>
</evidence>
<reference evidence="2 3" key="1">
    <citation type="submission" date="2023-10" db="EMBL/GenBank/DDBJ databases">
        <title>Wastewater isolates of ESBL- and carbapenemase-producing Gram-negative bacteria from New Zealand.</title>
        <authorList>
            <person name="Straub C."/>
            <person name="Weaver L."/>
            <person name="Cornelius A."/>
            <person name="Mcgill E."/>
            <person name="Dyet K."/>
            <person name="White L."/>
            <person name="Pattis I."/>
        </authorList>
    </citation>
    <scope>NUCLEOTIDE SEQUENCE [LARGE SCALE GENOMIC DNA]</scope>
    <source>
        <strain evidence="2 3">ESBL09</strain>
    </source>
</reference>
<accession>A0AB35XDL9</accession>
<gene>
    <name evidence="2" type="ORF">V4836_26165</name>
</gene>
<sequence>MDRIGFAGAQGTGKTTLAKRLALKYGYRFVDAGVGALMSKLGVVVGKEMPLFERLQVQLAVANHIADKSSGSGSFVMDRTPIDVMAYTIDLFHQVNDDRCVSLFNEIQQVCSRTAIANFNVIVGLRPGIELSQEDKDREQRGSLDPLYVRRIDALVCGELNNLNLFENKRNLTVGFFPPTLTDLDARITSFSQYIRNSAEAHKRPVDSALH</sequence>
<dbReference type="InterPro" id="IPR038727">
    <property type="entry name" value="NadR/Ttd14_AAA_dom"/>
</dbReference>
<feature type="domain" description="NadR/Ttd14 AAA" evidence="1">
    <location>
        <begin position="3"/>
        <end position="97"/>
    </location>
</feature>
<organism evidence="2 3">
    <name type="scientific">Kluyvera ascorbata</name>
    <dbReference type="NCBI Taxonomy" id="51288"/>
    <lineage>
        <taxon>Bacteria</taxon>
        <taxon>Pseudomonadati</taxon>
        <taxon>Pseudomonadota</taxon>
        <taxon>Gammaproteobacteria</taxon>
        <taxon>Enterobacterales</taxon>
        <taxon>Enterobacteriaceae</taxon>
        <taxon>Kluyvera</taxon>
    </lineage>
</organism>